<evidence type="ECO:0000256" key="4">
    <source>
        <dbReference type="ARBA" id="ARBA00022801"/>
    </source>
</evidence>
<feature type="domain" description="Signal recognition particle SRP54 helical bundle" evidence="13">
    <location>
        <begin position="127"/>
        <end position="207"/>
    </location>
</feature>
<dbReference type="InterPro" id="IPR013822">
    <property type="entry name" value="Signal_recog_particl_SRP54_hlx"/>
</dbReference>
<dbReference type="GO" id="GO:0003924">
    <property type="term" value="F:GTPase activity"/>
    <property type="evidence" value="ECO:0007669"/>
    <property type="project" value="UniProtKB-UniRule"/>
</dbReference>
<dbReference type="PANTHER" id="PTHR43134">
    <property type="entry name" value="SIGNAL RECOGNITION PARTICLE RECEPTOR SUBUNIT ALPHA"/>
    <property type="match status" value="1"/>
</dbReference>
<dbReference type="FunFam" id="3.40.50.300:FF:000053">
    <property type="entry name" value="Signal recognition particle receptor FtsY"/>
    <property type="match status" value="1"/>
</dbReference>
<sequence length="424" mass="47553">MVKKTQNSFLSWLGFKKKDKENKNLLTQKNNTTLSKKNETSKQAKIDVLFNNQEISLNEIDNRHTITQSEIIPQHIQNNDSNSTDLHTINKSIEQTDINHLNSLNDTPNYDIISNNFDNKKGFFTRLKNSLIKTRQNLAVNLIKLFRGKAINNALFKELEEHLLIADVGAETTKTIIERISKQAYLKGIYNAENLYDLLKFELIQILEGIDIPLTLTNKKPFIILVVGVNGVGKTTTVGKLAYHYSNLGKSVILAAGDTFRAAAIDQLQFWGQKYKIPVIAQNTGSDPSAVIFDSIKSAKSRESDIVIADTAGRIHNKMQLMEELRKTIRVIKKLDDSAPHEIMLVIDANTGQNAILQAKLFHQYVKLTGIVVTKLDGTAKGGIIFSIANQLAIPIRYICIGEKADDLKIFKSADFIKALFSQN</sequence>
<organism evidence="14 15">
    <name type="scientific">Candidatus Pantoea edessiphila</name>
    <dbReference type="NCBI Taxonomy" id="2044610"/>
    <lineage>
        <taxon>Bacteria</taxon>
        <taxon>Pseudomonadati</taxon>
        <taxon>Pseudomonadota</taxon>
        <taxon>Gammaproteobacteria</taxon>
        <taxon>Enterobacterales</taxon>
        <taxon>Erwiniaceae</taxon>
        <taxon>Pantoea</taxon>
    </lineage>
</organism>
<evidence type="ECO:0000256" key="5">
    <source>
        <dbReference type="ARBA" id="ARBA00023134"/>
    </source>
</evidence>
<evidence type="ECO:0000256" key="3">
    <source>
        <dbReference type="ARBA" id="ARBA00022741"/>
    </source>
</evidence>
<dbReference type="SMART" id="SM00962">
    <property type="entry name" value="SRP54"/>
    <property type="match status" value="1"/>
</dbReference>
<dbReference type="SUPFAM" id="SSF52540">
    <property type="entry name" value="P-loop containing nucleoside triphosphate hydrolases"/>
    <property type="match status" value="1"/>
</dbReference>
<dbReference type="CDD" id="cd17874">
    <property type="entry name" value="FtsY"/>
    <property type="match status" value="1"/>
</dbReference>
<comment type="similarity">
    <text evidence="10">Belongs to the GTP-binding SRP family. FtsY subfamily.</text>
</comment>
<comment type="subunit">
    <text evidence="10">Part of the signal recognition particle protein translocation system, which is composed of SRP and FtsY. SRP is a ribonucleoprotein composed of Ffh and a 4.5S RNA molecule.</text>
</comment>
<comment type="catalytic activity">
    <reaction evidence="8 10">
        <text>GTP + H2O = GDP + phosphate + H(+)</text>
        <dbReference type="Rhea" id="RHEA:19669"/>
        <dbReference type="ChEBI" id="CHEBI:15377"/>
        <dbReference type="ChEBI" id="CHEBI:15378"/>
        <dbReference type="ChEBI" id="CHEBI:37565"/>
        <dbReference type="ChEBI" id="CHEBI:43474"/>
        <dbReference type="ChEBI" id="CHEBI:58189"/>
        <dbReference type="EC" id="3.6.5.4"/>
    </reaction>
</comment>
<dbReference type="SMART" id="SM00963">
    <property type="entry name" value="SRP54_N"/>
    <property type="match status" value="1"/>
</dbReference>
<dbReference type="AlphaFoldDB" id="A0A2P5SVV5"/>
<dbReference type="SMART" id="SM00382">
    <property type="entry name" value="AAA"/>
    <property type="match status" value="1"/>
</dbReference>
<dbReference type="NCBIfam" id="TIGR00064">
    <property type="entry name" value="ftsY"/>
    <property type="match status" value="1"/>
</dbReference>
<evidence type="ECO:0000256" key="9">
    <source>
        <dbReference type="ARBA" id="ARBA00053570"/>
    </source>
</evidence>
<feature type="binding site" evidence="10">
    <location>
        <begin position="374"/>
        <end position="377"/>
    </location>
    <ligand>
        <name>GTP</name>
        <dbReference type="ChEBI" id="CHEBI:37565"/>
    </ligand>
</feature>
<dbReference type="SUPFAM" id="SSF47364">
    <property type="entry name" value="Domain of the SRP/SRP receptor G-proteins"/>
    <property type="match status" value="1"/>
</dbReference>
<dbReference type="InterPro" id="IPR042101">
    <property type="entry name" value="SRP54_N_sf"/>
</dbReference>
<keyword evidence="6 10" id="KW-0472">Membrane</keyword>
<dbReference type="HAMAP" id="MF_00920">
    <property type="entry name" value="FtsY"/>
    <property type="match status" value="1"/>
</dbReference>
<evidence type="ECO:0000313" key="14">
    <source>
        <dbReference type="EMBL" id="PPI86469.1"/>
    </source>
</evidence>
<evidence type="ECO:0000259" key="12">
    <source>
        <dbReference type="SMART" id="SM00962"/>
    </source>
</evidence>
<evidence type="ECO:0000256" key="6">
    <source>
        <dbReference type="ARBA" id="ARBA00023136"/>
    </source>
</evidence>
<dbReference type="Gene3D" id="1.20.120.140">
    <property type="entry name" value="Signal recognition particle SRP54, nucleotide-binding domain"/>
    <property type="match status" value="1"/>
</dbReference>
<dbReference type="InterPro" id="IPR000897">
    <property type="entry name" value="SRP54_GTPase_dom"/>
</dbReference>
<dbReference type="GO" id="GO:0006614">
    <property type="term" value="P:SRP-dependent cotranslational protein targeting to membrane"/>
    <property type="evidence" value="ECO:0007669"/>
    <property type="project" value="InterPro"/>
</dbReference>
<dbReference type="GO" id="GO:0005525">
    <property type="term" value="F:GTP binding"/>
    <property type="evidence" value="ECO:0007669"/>
    <property type="project" value="UniProtKB-UniRule"/>
</dbReference>
<keyword evidence="5 10" id="KW-0342">GTP-binding</keyword>
<dbReference type="FunFam" id="1.20.120.140:FF:000002">
    <property type="entry name" value="Signal recognition particle receptor FtsY"/>
    <property type="match status" value="1"/>
</dbReference>
<feature type="binding site" evidence="10">
    <location>
        <begin position="310"/>
        <end position="314"/>
    </location>
    <ligand>
        <name>GTP</name>
        <dbReference type="ChEBI" id="CHEBI:37565"/>
    </ligand>
</feature>
<dbReference type="Gene3D" id="3.40.50.300">
    <property type="entry name" value="P-loop containing nucleotide triphosphate hydrolases"/>
    <property type="match status" value="1"/>
</dbReference>
<dbReference type="InterPro" id="IPR027417">
    <property type="entry name" value="P-loop_NTPase"/>
</dbReference>
<evidence type="ECO:0000259" key="13">
    <source>
        <dbReference type="SMART" id="SM00963"/>
    </source>
</evidence>
<keyword evidence="2 10" id="KW-0963">Cytoplasm</keyword>
<dbReference type="GO" id="GO:0005886">
    <property type="term" value="C:plasma membrane"/>
    <property type="evidence" value="ECO:0007669"/>
    <property type="project" value="UniProtKB-SubCell"/>
</dbReference>
<comment type="caution">
    <text evidence="14">The sequence shown here is derived from an EMBL/GenBank/DDBJ whole genome shotgun (WGS) entry which is preliminary data.</text>
</comment>
<comment type="function">
    <text evidence="9 10">Involved in targeting and insertion of nascent membrane proteins into the cytoplasmic membrane. Acts as a receptor for the complex formed by the signal recognition particle (SRP) and the ribosome-nascent chain (RNC). Interaction with SRP-RNC leads to the transfer of the RNC complex to the Sec translocase for insertion into the membrane, the hydrolysis of GTP by both Ffh and FtsY, and the dissociation of the SRP-FtsY complex into the individual components.</text>
</comment>
<keyword evidence="15" id="KW-1185">Reference proteome</keyword>
<protein>
    <recommendedName>
        <fullName evidence="10">Signal recognition particle receptor FtsY</fullName>
        <shortName evidence="10">SRP receptor</shortName>
        <ecNumber evidence="10">3.6.5.4</ecNumber>
    </recommendedName>
</protein>
<dbReference type="RefSeq" id="WP_136130257.1">
    <property type="nucleotide sequence ID" value="NZ_PDKU01000003.1"/>
</dbReference>
<keyword evidence="4 10" id="KW-0378">Hydrolase</keyword>
<gene>
    <name evidence="10" type="primary">ftsY</name>
    <name evidence="14" type="ORF">CRV10_02465</name>
</gene>
<accession>A0A2P5SVV5</accession>
<dbReference type="GO" id="GO:0005047">
    <property type="term" value="F:signal recognition particle binding"/>
    <property type="evidence" value="ECO:0007669"/>
    <property type="project" value="TreeGrafter"/>
</dbReference>
<dbReference type="InterPro" id="IPR004390">
    <property type="entry name" value="SR_rcpt_FtsY"/>
</dbReference>
<evidence type="ECO:0000256" key="10">
    <source>
        <dbReference type="HAMAP-Rule" id="MF_00920"/>
    </source>
</evidence>
<evidence type="ECO:0000256" key="8">
    <source>
        <dbReference type="ARBA" id="ARBA00048027"/>
    </source>
</evidence>
<reference evidence="14 15" key="1">
    <citation type="journal article" date="2018" name="Genome Biol. Evol.">
        <title>Cladogenesis and Genomic Streamlining in Extracellular Endosymbionts of Tropical Stink Bugs.</title>
        <authorList>
            <person name="Otero-Bravo A."/>
            <person name="Goffredi S."/>
            <person name="Sabree Z.L."/>
        </authorList>
    </citation>
    <scope>NUCLEOTIDE SEQUENCE [LARGE SCALE GENOMIC DNA]</scope>
    <source>
        <strain evidence="14 15">SoEL</strain>
    </source>
</reference>
<evidence type="ECO:0000256" key="1">
    <source>
        <dbReference type="ARBA" id="ARBA00022475"/>
    </source>
</evidence>
<feature type="binding site" evidence="10">
    <location>
        <begin position="228"/>
        <end position="235"/>
    </location>
    <ligand>
        <name>GTP</name>
        <dbReference type="ChEBI" id="CHEBI:37565"/>
    </ligand>
</feature>
<evidence type="ECO:0000256" key="2">
    <source>
        <dbReference type="ARBA" id="ARBA00022490"/>
    </source>
</evidence>
<dbReference type="Proteomes" id="UP000296144">
    <property type="component" value="Unassembled WGS sequence"/>
</dbReference>
<dbReference type="PANTHER" id="PTHR43134:SF1">
    <property type="entry name" value="SIGNAL RECOGNITION PARTICLE RECEPTOR SUBUNIT ALPHA"/>
    <property type="match status" value="1"/>
</dbReference>
<name>A0A2P5SVV5_9GAMM</name>
<dbReference type="Pfam" id="PF02881">
    <property type="entry name" value="SRP54_N"/>
    <property type="match status" value="1"/>
</dbReference>
<dbReference type="Pfam" id="PF00448">
    <property type="entry name" value="SRP54"/>
    <property type="match status" value="1"/>
</dbReference>
<comment type="subcellular location">
    <subcellularLocation>
        <location evidence="10">Cell membrane</location>
        <topology evidence="10">Peripheral membrane protein</topology>
        <orientation evidence="10">Cytoplasmic side</orientation>
    </subcellularLocation>
    <subcellularLocation>
        <location evidence="10">Cytoplasm</location>
    </subcellularLocation>
</comment>
<feature type="domain" description="SRP54-type proteins GTP-binding" evidence="12">
    <location>
        <begin position="221"/>
        <end position="422"/>
    </location>
</feature>
<dbReference type="GO" id="GO:0005737">
    <property type="term" value="C:cytoplasm"/>
    <property type="evidence" value="ECO:0007669"/>
    <property type="project" value="UniProtKB-SubCell"/>
</dbReference>
<keyword evidence="1 10" id="KW-1003">Cell membrane</keyword>
<keyword evidence="3 10" id="KW-0547">Nucleotide-binding</keyword>
<dbReference type="InterPro" id="IPR036225">
    <property type="entry name" value="SRP/SRP_N"/>
</dbReference>
<keyword evidence="7 10" id="KW-0675">Receptor</keyword>
<dbReference type="InterPro" id="IPR003593">
    <property type="entry name" value="AAA+_ATPase"/>
</dbReference>
<dbReference type="EC" id="3.6.5.4" evidence="10"/>
<evidence type="ECO:0000259" key="11">
    <source>
        <dbReference type="SMART" id="SM00382"/>
    </source>
</evidence>
<proteinExistence type="inferred from homology"/>
<evidence type="ECO:0000313" key="15">
    <source>
        <dbReference type="Proteomes" id="UP000296144"/>
    </source>
</evidence>
<dbReference type="EMBL" id="PDKU01000003">
    <property type="protein sequence ID" value="PPI86469.1"/>
    <property type="molecule type" value="Genomic_DNA"/>
</dbReference>
<dbReference type="OrthoDB" id="9804720at2"/>
<feature type="domain" description="AAA+ ATPase" evidence="11">
    <location>
        <begin position="220"/>
        <end position="406"/>
    </location>
</feature>
<evidence type="ECO:0000256" key="7">
    <source>
        <dbReference type="ARBA" id="ARBA00023170"/>
    </source>
</evidence>